<dbReference type="Proteomes" id="UP000578531">
    <property type="component" value="Unassembled WGS sequence"/>
</dbReference>
<feature type="compositionally biased region" description="Low complexity" evidence="1">
    <location>
        <begin position="303"/>
        <end position="317"/>
    </location>
</feature>
<evidence type="ECO:0000313" key="2">
    <source>
        <dbReference type="EMBL" id="KAF6231093.1"/>
    </source>
</evidence>
<comment type="caution">
    <text evidence="2">The sequence shown here is derived from an EMBL/GenBank/DDBJ whole genome shotgun (WGS) entry which is preliminary data.</text>
</comment>
<proteinExistence type="predicted"/>
<accession>A0A8H6FM68</accession>
<dbReference type="OrthoDB" id="5408935at2759"/>
<dbReference type="RefSeq" id="XP_037160526.1">
    <property type="nucleotide sequence ID" value="XM_037312678.1"/>
</dbReference>
<evidence type="ECO:0000313" key="3">
    <source>
        <dbReference type="Proteomes" id="UP000578531"/>
    </source>
</evidence>
<evidence type="ECO:0000256" key="1">
    <source>
        <dbReference type="SAM" id="MobiDB-lite"/>
    </source>
</evidence>
<feature type="region of interest" description="Disordered" evidence="1">
    <location>
        <begin position="376"/>
        <end position="398"/>
    </location>
</feature>
<sequence length="425" mass="46699">MGHPEHRVMAPSRKASVQKEGRVTRTPPETPRNAMQSRNRSASPPIQPTPTRIRDEPPARSTRSWVSAPPVSNIKPTASQRVPIGCPVVACRASTVHQHLPQMQYYHPHPGRAVHYHGYGNSSRDASSRPSLVVSPGIARQAQSTTRPGPEVAKDEVVAEQNGEKQGASMSDVEFAEEQAASREVDDLQDATTLDGPAVEPSLQDHQRAMQQENTFLDGDEREISPSANALPISHSPSVGLDLDVDQESIRDVDGMQHLLPVQIRDLAHDESTTSLLQAPMTPPPSSPVAADEAPFTQDSNGSSEQQEQRQSAASSAPRMGFGNSLPGQEPEESVPDHPTPHIHTYDELIRPFIDPTLPPAPGMAEITRILQEYQSLADPSYRPGADEEDPDLPSRMMRSPVTEYIRQFEDGAEEEIDWETHMWQ</sequence>
<feature type="region of interest" description="Disordered" evidence="1">
    <location>
        <begin position="1"/>
        <end position="76"/>
    </location>
</feature>
<feature type="region of interest" description="Disordered" evidence="1">
    <location>
        <begin position="276"/>
        <end position="343"/>
    </location>
</feature>
<reference evidence="2 3" key="1">
    <citation type="journal article" date="2020" name="Genomics">
        <title>Complete, high-quality genomes from long-read metagenomic sequencing of two wolf lichen thalli reveals enigmatic genome architecture.</title>
        <authorList>
            <person name="McKenzie S.K."/>
            <person name="Walston R.F."/>
            <person name="Allen J.L."/>
        </authorList>
    </citation>
    <scope>NUCLEOTIDE SEQUENCE [LARGE SCALE GENOMIC DNA]</scope>
    <source>
        <strain evidence="2">WasteWater2</strain>
    </source>
</reference>
<keyword evidence="3" id="KW-1185">Reference proteome</keyword>
<name>A0A8H6FM68_9LECA</name>
<gene>
    <name evidence="2" type="ORF">HO173_010793</name>
</gene>
<protein>
    <submittedName>
        <fullName evidence="2">Uncharacterized protein</fullName>
    </submittedName>
</protein>
<dbReference type="GeneID" id="59292439"/>
<dbReference type="AlphaFoldDB" id="A0A8H6FM68"/>
<feature type="region of interest" description="Disordered" evidence="1">
    <location>
        <begin position="161"/>
        <end position="187"/>
    </location>
</feature>
<feature type="compositionally biased region" description="Polar residues" evidence="1">
    <location>
        <begin position="33"/>
        <end position="44"/>
    </location>
</feature>
<dbReference type="EMBL" id="JACCJC010000061">
    <property type="protein sequence ID" value="KAF6231093.1"/>
    <property type="molecule type" value="Genomic_DNA"/>
</dbReference>
<organism evidence="2 3">
    <name type="scientific">Letharia columbiana</name>
    <dbReference type="NCBI Taxonomy" id="112416"/>
    <lineage>
        <taxon>Eukaryota</taxon>
        <taxon>Fungi</taxon>
        <taxon>Dikarya</taxon>
        <taxon>Ascomycota</taxon>
        <taxon>Pezizomycotina</taxon>
        <taxon>Lecanoromycetes</taxon>
        <taxon>OSLEUM clade</taxon>
        <taxon>Lecanoromycetidae</taxon>
        <taxon>Lecanorales</taxon>
        <taxon>Lecanorineae</taxon>
        <taxon>Parmeliaceae</taxon>
        <taxon>Letharia</taxon>
    </lineage>
</organism>